<evidence type="ECO:0000313" key="2">
    <source>
        <dbReference type="EMBL" id="KAK0508676.1"/>
    </source>
</evidence>
<evidence type="ECO:0000256" key="1">
    <source>
        <dbReference type="SAM" id="Phobius"/>
    </source>
</evidence>
<feature type="transmembrane region" description="Helical" evidence="1">
    <location>
        <begin position="191"/>
        <end position="208"/>
    </location>
</feature>
<dbReference type="PROSITE" id="PS50244">
    <property type="entry name" value="S5A_REDUCTASE"/>
    <property type="match status" value="1"/>
</dbReference>
<keyword evidence="1" id="KW-0472">Membrane</keyword>
<proteinExistence type="predicted"/>
<keyword evidence="1" id="KW-0812">Transmembrane</keyword>
<evidence type="ECO:0000313" key="3">
    <source>
        <dbReference type="Proteomes" id="UP001166286"/>
    </source>
</evidence>
<feature type="transmembrane region" description="Helical" evidence="1">
    <location>
        <begin position="69"/>
        <end position="89"/>
    </location>
</feature>
<comment type="caution">
    <text evidence="2">The sequence shown here is derived from an EMBL/GenBank/DDBJ whole genome shotgun (WGS) entry which is preliminary data.</text>
</comment>
<feature type="transmembrane region" description="Helical" evidence="1">
    <location>
        <begin position="214"/>
        <end position="234"/>
    </location>
</feature>
<protein>
    <recommendedName>
        <fullName evidence="4">Steroid 5-alpha reductase C-terminal domain-containing protein</fullName>
    </recommendedName>
</protein>
<dbReference type="EMBL" id="JAFEKC020000020">
    <property type="protein sequence ID" value="KAK0508676.1"/>
    <property type="molecule type" value="Genomic_DNA"/>
</dbReference>
<dbReference type="Pfam" id="PF06966">
    <property type="entry name" value="DUF1295"/>
    <property type="match status" value="1"/>
</dbReference>
<sequence>MADKNQESKVVDYVDRSNKDPSPLGRSIFVGLRAADAVLQFNILQRGWGTSLIQRLGGSVVPFATPRDASVAFFGLGPYPAIMAALAAGSSVKQIIHMVGIGETALTPQAATFIGLFNTIFNSLNTLFSIWSVTSAAPQMATQSASLTDVVTSSPTLMLGLGLYTVGICTELVSEIQRKMFKDKPENKGKPYGGGLFGLATNINYGGYTLWRAGYAVAAAGLPWGALVGAFFFYDFSTRAIPVLDQYCTDRYGDSWTEIKKRVQYRLLPFIY</sequence>
<dbReference type="Proteomes" id="UP001166286">
    <property type="component" value="Unassembled WGS sequence"/>
</dbReference>
<name>A0AA39U690_9LECA</name>
<keyword evidence="1" id="KW-1133">Transmembrane helix</keyword>
<dbReference type="InterPro" id="IPR010721">
    <property type="entry name" value="UstE-like"/>
</dbReference>
<feature type="transmembrane region" description="Helical" evidence="1">
    <location>
        <begin position="110"/>
        <end position="131"/>
    </location>
</feature>
<organism evidence="2 3">
    <name type="scientific">Cladonia borealis</name>
    <dbReference type="NCBI Taxonomy" id="184061"/>
    <lineage>
        <taxon>Eukaryota</taxon>
        <taxon>Fungi</taxon>
        <taxon>Dikarya</taxon>
        <taxon>Ascomycota</taxon>
        <taxon>Pezizomycotina</taxon>
        <taxon>Lecanoromycetes</taxon>
        <taxon>OSLEUM clade</taxon>
        <taxon>Lecanoromycetidae</taxon>
        <taxon>Lecanorales</taxon>
        <taxon>Lecanorineae</taxon>
        <taxon>Cladoniaceae</taxon>
        <taxon>Cladonia</taxon>
    </lineage>
</organism>
<dbReference type="Gene3D" id="1.20.120.1630">
    <property type="match status" value="1"/>
</dbReference>
<accession>A0AA39U690</accession>
<reference evidence="2" key="1">
    <citation type="submission" date="2023-03" db="EMBL/GenBank/DDBJ databases">
        <title>Complete genome of Cladonia borealis.</title>
        <authorList>
            <person name="Park H."/>
        </authorList>
    </citation>
    <scope>NUCLEOTIDE SEQUENCE</scope>
    <source>
        <strain evidence="2">ANT050790</strain>
    </source>
</reference>
<keyword evidence="3" id="KW-1185">Reference proteome</keyword>
<evidence type="ECO:0008006" key="4">
    <source>
        <dbReference type="Google" id="ProtNLM"/>
    </source>
</evidence>
<feature type="transmembrane region" description="Helical" evidence="1">
    <location>
        <begin position="151"/>
        <end position="170"/>
    </location>
</feature>
<gene>
    <name evidence="2" type="ORF">JMJ35_008952</name>
</gene>
<dbReference type="AlphaFoldDB" id="A0AA39U690"/>